<dbReference type="PANTHER" id="PTHR12482:SF5">
    <property type="entry name" value="DUF676 DOMAIN-CONTAINING PROTEIN"/>
    <property type="match status" value="1"/>
</dbReference>
<dbReference type="Proteomes" id="UP000064939">
    <property type="component" value="Chromosome"/>
</dbReference>
<dbReference type="InterPro" id="IPR029058">
    <property type="entry name" value="AB_hydrolase_fold"/>
</dbReference>
<dbReference type="AlphaFoldDB" id="A0A0N9VZW9"/>
<dbReference type="InterPro" id="IPR012908">
    <property type="entry name" value="PGAP1-ab_dom-like"/>
</dbReference>
<dbReference type="RefSeq" id="WP_054580756.1">
    <property type="nucleotide sequence ID" value="NZ_CP012808.1"/>
</dbReference>
<proteinExistence type="predicted"/>
<reference evidence="2 3" key="1">
    <citation type="journal article" date="2015" name="Int. J. Syst. Evol. Microbiol.">
        <title>Acinetobacter equi sp. nov. isolated from horse faeces.</title>
        <authorList>
            <person name="Poppel M.T."/>
            <person name="Skiebe E."/>
            <person name="Laue M."/>
            <person name="Bergmann H."/>
            <person name="Ebersberger I."/>
            <person name="Garn T."/>
            <person name="Fruth A."/>
            <person name="Baumgardt S."/>
            <person name="Busse H.J."/>
            <person name="Wilharm G."/>
        </authorList>
    </citation>
    <scope>NUCLEOTIDE SEQUENCE [LARGE SCALE GENOMIC DNA]</scope>
    <source>
        <strain evidence="2 3">114</strain>
    </source>
</reference>
<evidence type="ECO:0000313" key="2">
    <source>
        <dbReference type="EMBL" id="ALH94857.1"/>
    </source>
</evidence>
<name>A0A0N9VZW9_9GAMM</name>
<gene>
    <name evidence="2" type="ORF">AOY20_04530</name>
</gene>
<dbReference type="GO" id="GO:0016788">
    <property type="term" value="F:hydrolase activity, acting on ester bonds"/>
    <property type="evidence" value="ECO:0007669"/>
    <property type="project" value="InterPro"/>
</dbReference>
<dbReference type="KEGG" id="aei:AOY20_04530"/>
<organism evidence="2 3">
    <name type="scientific">Acinetobacter equi</name>
    <dbReference type="NCBI Taxonomy" id="1324350"/>
    <lineage>
        <taxon>Bacteria</taxon>
        <taxon>Pseudomonadati</taxon>
        <taxon>Pseudomonadota</taxon>
        <taxon>Gammaproteobacteria</taxon>
        <taxon>Moraxellales</taxon>
        <taxon>Moraxellaceae</taxon>
        <taxon>Acinetobacter</taxon>
    </lineage>
</organism>
<dbReference type="OrthoDB" id="869379at2"/>
<dbReference type="Gene3D" id="3.40.50.1820">
    <property type="entry name" value="alpha/beta hydrolase"/>
    <property type="match status" value="1"/>
</dbReference>
<dbReference type="STRING" id="1324350.AOY20_04530"/>
<evidence type="ECO:0000259" key="1">
    <source>
        <dbReference type="Pfam" id="PF07819"/>
    </source>
</evidence>
<protein>
    <recommendedName>
        <fullName evidence="1">GPI inositol-deacylase PGAP1-like alpha/beta domain-containing protein</fullName>
    </recommendedName>
</protein>
<dbReference type="InterPro" id="IPR044294">
    <property type="entry name" value="Lipase-like"/>
</dbReference>
<evidence type="ECO:0000313" key="3">
    <source>
        <dbReference type="Proteomes" id="UP000064939"/>
    </source>
</evidence>
<dbReference type="SUPFAM" id="SSF53474">
    <property type="entry name" value="alpha/beta-Hydrolases"/>
    <property type="match status" value="1"/>
</dbReference>
<sequence length="443" mass="50475">MASLTPLHETYCKWDQTPPSQADVLEGLAQLVSTPISNVVREIILAIQREIAVSLFGFNLYKTQQLQKKSYVQNFYKHSFDSLQNYGSHYLAPSLRHIIEKFPKLHEKPLTPKLHFLLGALNGIFGDYLLENHNPMGLPMTLYDHYGSVQQGELNGHIVIFIHGLCMNHLDWSHYQYGDIGEKLLAQRAHNTMLYLNYNTGRRISANGRSLSNILEDLITKNPNITEISLIGHSMGGLIARSALFYAKQNMYRWFHHVENLVCIGSPHHGAMLERLSFNLQDKLGRLPIIKILSQLVNIRSNGILDLRYGSVRDDDWEHNDARIGSLDDNRKPAPLPSHINTFFIAGTIEQENKEISALKAIGDYLVSVSSALGEHPDPRFHLKVPDAHKAIFYGLNHLEIQYHPCVAEQIARWFYPPQKSTDGEHIQKHIIDLEKFKNIALT</sequence>
<accession>A0A0N9VZW9</accession>
<keyword evidence="3" id="KW-1185">Reference proteome</keyword>
<dbReference type="EMBL" id="CP012808">
    <property type="protein sequence ID" value="ALH94857.1"/>
    <property type="molecule type" value="Genomic_DNA"/>
</dbReference>
<dbReference type="PANTHER" id="PTHR12482">
    <property type="entry name" value="LIPASE ROG1-RELATED-RELATED"/>
    <property type="match status" value="1"/>
</dbReference>
<feature type="domain" description="GPI inositol-deacylase PGAP1-like alpha/beta" evidence="1">
    <location>
        <begin position="153"/>
        <end position="375"/>
    </location>
</feature>
<dbReference type="Pfam" id="PF07819">
    <property type="entry name" value="PGAP1"/>
    <property type="match status" value="1"/>
</dbReference>